<accession>A0A8S1GYV6</accession>
<dbReference type="Gene3D" id="2.30.30.40">
    <property type="entry name" value="SH3 Domains"/>
    <property type="match status" value="1"/>
</dbReference>
<feature type="compositionally biased region" description="Polar residues" evidence="3">
    <location>
        <begin position="375"/>
        <end position="388"/>
    </location>
</feature>
<reference evidence="6" key="1">
    <citation type="submission" date="2020-10" db="EMBL/GenBank/DDBJ databases">
        <authorList>
            <person name="Kikuchi T."/>
        </authorList>
    </citation>
    <scope>NUCLEOTIDE SEQUENCE</scope>
    <source>
        <strain evidence="6">NKZ352</strain>
    </source>
</reference>
<protein>
    <submittedName>
        <fullName evidence="6">Uncharacterized protein</fullName>
    </submittedName>
</protein>
<dbReference type="AlphaFoldDB" id="A0A8S1GYV6"/>
<evidence type="ECO:0000313" key="7">
    <source>
        <dbReference type="Proteomes" id="UP000835052"/>
    </source>
</evidence>
<feature type="domain" description="SH3" evidence="4">
    <location>
        <begin position="450"/>
        <end position="509"/>
    </location>
</feature>
<dbReference type="OrthoDB" id="3183924at2759"/>
<dbReference type="FunFam" id="2.30.30.40:FF:000055">
    <property type="entry name" value="rho GTPase-activating protein 26 isoform X1"/>
    <property type="match status" value="1"/>
</dbReference>
<dbReference type="InterPro" id="IPR008936">
    <property type="entry name" value="Rho_GTPase_activation_prot"/>
</dbReference>
<evidence type="ECO:0000256" key="2">
    <source>
        <dbReference type="PROSITE-ProRule" id="PRU00192"/>
    </source>
</evidence>
<keyword evidence="1 2" id="KW-0728">SH3 domain</keyword>
<keyword evidence="7" id="KW-1185">Reference proteome</keyword>
<feature type="region of interest" description="Disordered" evidence="3">
    <location>
        <begin position="300"/>
        <end position="348"/>
    </location>
</feature>
<feature type="domain" description="Rho-GAP" evidence="5">
    <location>
        <begin position="73"/>
        <end position="259"/>
    </location>
</feature>
<dbReference type="SMART" id="SM00326">
    <property type="entry name" value="SH3"/>
    <property type="match status" value="1"/>
</dbReference>
<dbReference type="PROSITE" id="PS50002">
    <property type="entry name" value="SH3"/>
    <property type="match status" value="1"/>
</dbReference>
<dbReference type="PROSITE" id="PS50238">
    <property type="entry name" value="RHOGAP"/>
    <property type="match status" value="1"/>
</dbReference>
<evidence type="ECO:0000259" key="5">
    <source>
        <dbReference type="PROSITE" id="PS50238"/>
    </source>
</evidence>
<evidence type="ECO:0000256" key="3">
    <source>
        <dbReference type="SAM" id="MobiDB-lite"/>
    </source>
</evidence>
<dbReference type="FunFam" id="1.10.555.10:FF:000006">
    <property type="entry name" value="Rho GTPase activating protein 26"/>
    <property type="match status" value="1"/>
</dbReference>
<evidence type="ECO:0000313" key="6">
    <source>
        <dbReference type="EMBL" id="CAD6188222.1"/>
    </source>
</evidence>
<feature type="region of interest" description="Disordered" evidence="3">
    <location>
        <begin position="363"/>
        <end position="390"/>
    </location>
</feature>
<feature type="compositionally biased region" description="Basic and acidic residues" evidence="3">
    <location>
        <begin position="363"/>
        <end position="374"/>
    </location>
</feature>
<organism evidence="6 7">
    <name type="scientific">Caenorhabditis auriculariae</name>
    <dbReference type="NCBI Taxonomy" id="2777116"/>
    <lineage>
        <taxon>Eukaryota</taxon>
        <taxon>Metazoa</taxon>
        <taxon>Ecdysozoa</taxon>
        <taxon>Nematoda</taxon>
        <taxon>Chromadorea</taxon>
        <taxon>Rhabditida</taxon>
        <taxon>Rhabditina</taxon>
        <taxon>Rhabditomorpha</taxon>
        <taxon>Rhabditoidea</taxon>
        <taxon>Rhabditidae</taxon>
        <taxon>Peloderinae</taxon>
        <taxon>Caenorhabditis</taxon>
    </lineage>
</organism>
<dbReference type="PANTHER" id="PTHR12552">
    <property type="entry name" value="OLIGOPHRENIN 1"/>
    <property type="match status" value="1"/>
</dbReference>
<dbReference type="GO" id="GO:0007165">
    <property type="term" value="P:signal transduction"/>
    <property type="evidence" value="ECO:0007669"/>
    <property type="project" value="InterPro"/>
</dbReference>
<dbReference type="PANTHER" id="PTHR12552:SF1">
    <property type="entry name" value="RHO GTPASE-ACTIVATING PROTEIN GRAF"/>
    <property type="match status" value="1"/>
</dbReference>
<feature type="region of interest" description="Disordered" evidence="3">
    <location>
        <begin position="1"/>
        <end position="30"/>
    </location>
</feature>
<dbReference type="Gene3D" id="1.10.555.10">
    <property type="entry name" value="Rho GTPase activation protein"/>
    <property type="match status" value="1"/>
</dbReference>
<gene>
    <name evidence="6" type="ORF">CAUJ_LOCUS4141</name>
</gene>
<comment type="caution">
    <text evidence="6">The sequence shown here is derived from an EMBL/GenBank/DDBJ whole genome shotgun (WGS) entry which is preliminary data.</text>
</comment>
<dbReference type="Pfam" id="PF00620">
    <property type="entry name" value="RhoGAP"/>
    <property type="match status" value="1"/>
</dbReference>
<feature type="compositionally biased region" description="Polar residues" evidence="3">
    <location>
        <begin position="336"/>
        <end position="346"/>
    </location>
</feature>
<dbReference type="GO" id="GO:0005096">
    <property type="term" value="F:GTPase activator activity"/>
    <property type="evidence" value="ECO:0007669"/>
    <property type="project" value="InterPro"/>
</dbReference>
<dbReference type="InterPro" id="IPR000198">
    <property type="entry name" value="RhoGAP_dom"/>
</dbReference>
<dbReference type="InterPro" id="IPR036028">
    <property type="entry name" value="SH3-like_dom_sf"/>
</dbReference>
<dbReference type="CDD" id="cd11882">
    <property type="entry name" value="SH3_GRAF-like"/>
    <property type="match status" value="1"/>
</dbReference>
<evidence type="ECO:0000259" key="4">
    <source>
        <dbReference type="PROSITE" id="PS50002"/>
    </source>
</evidence>
<dbReference type="EMBL" id="CAJGYM010000008">
    <property type="protein sequence ID" value="CAD6188222.1"/>
    <property type="molecule type" value="Genomic_DNA"/>
</dbReference>
<dbReference type="SMART" id="SM00324">
    <property type="entry name" value="RhoGAP"/>
    <property type="match status" value="1"/>
</dbReference>
<dbReference type="SUPFAM" id="SSF48350">
    <property type="entry name" value="GTPase activation domain, GAP"/>
    <property type="match status" value="1"/>
</dbReference>
<sequence>MPRMDSQKEKKRRRRMASRGSFNEKGRSSSWGDAGLAIQLATASSRFNVADGLRSFHKASAFLPGFVVENCNAQLDEIGFDFVHQCISSLEERGIREQGVYRNCGVTSKVQKLMQLGLDRRKNSEKSLNLGDDEWETKTVSSAVKTFLRNLPEPLMTFELHSVFINAAKMNDARMRVDHIHYYVHQLPAKHKEMLEMIIRHLRRVADRCEENLMTVGNLGVCFGPTLLRPKEETMAAIMDIKFCNVVVEVLIANCDKIFASNPPITVGPSPPKPDHYMVDQSERLVTPSVADGPAFLNSSQTLRNRAPPPLSHSSVYGLSNVRRTPSSPKDAAQDFASTSGLSPATSPVIPTAHEVFADDFDPHHKTCRTRDSSDSLNSMASAGSTNDDTAETYASKRAAAKGRINTTYAPTYSRLTCEAKDSRGPRNGAHLTAKTTQPSRTFSSLYVQIPSRRVKTLYACTPDHDTELSFEPGQIITNVYESKEEGWLMGTLNGKTGLIPSNYVEPLP</sequence>
<proteinExistence type="predicted"/>
<dbReference type="InterPro" id="IPR001452">
    <property type="entry name" value="SH3_domain"/>
</dbReference>
<dbReference type="Proteomes" id="UP000835052">
    <property type="component" value="Unassembled WGS sequence"/>
</dbReference>
<feature type="compositionally biased region" description="Polar residues" evidence="3">
    <location>
        <begin position="312"/>
        <end position="328"/>
    </location>
</feature>
<dbReference type="SUPFAM" id="SSF50044">
    <property type="entry name" value="SH3-domain"/>
    <property type="match status" value="1"/>
</dbReference>
<name>A0A8S1GYV6_9PELO</name>
<evidence type="ECO:0000256" key="1">
    <source>
        <dbReference type="ARBA" id="ARBA00022443"/>
    </source>
</evidence>
<dbReference type="InterPro" id="IPR047234">
    <property type="entry name" value="GRAF_fam"/>
</dbReference>
<dbReference type="Pfam" id="PF14604">
    <property type="entry name" value="SH3_9"/>
    <property type="match status" value="1"/>
</dbReference>